<comment type="caution">
    <text evidence="1">The sequence shown here is derived from an EMBL/GenBank/DDBJ whole genome shotgun (WGS) entry which is preliminary data.</text>
</comment>
<reference evidence="1 2" key="1">
    <citation type="submission" date="2015-09" db="EMBL/GenBank/DDBJ databases">
        <title>Spore heat resistance.</title>
        <authorList>
            <person name="Boekhorst J."/>
            <person name="Berendsen E.M."/>
            <person name="Wells-Bennik M.H."/>
            <person name="Kuipers O.P."/>
        </authorList>
    </citation>
    <scope>NUCLEOTIDE SEQUENCE [LARGE SCALE GENOMIC DNA]</scope>
    <source>
        <strain evidence="1 2">B4122</strain>
    </source>
</reference>
<evidence type="ECO:0000313" key="1">
    <source>
        <dbReference type="EMBL" id="KZD90626.1"/>
    </source>
</evidence>
<name>A0AAP1E346_BACIU</name>
<dbReference type="AlphaFoldDB" id="A0AAP1E346"/>
<evidence type="ECO:0000313" key="2">
    <source>
        <dbReference type="Proteomes" id="UP000076442"/>
    </source>
</evidence>
<organism evidence="1 2">
    <name type="scientific">Bacillus subtilis</name>
    <dbReference type="NCBI Taxonomy" id="1423"/>
    <lineage>
        <taxon>Bacteria</taxon>
        <taxon>Bacillati</taxon>
        <taxon>Bacillota</taxon>
        <taxon>Bacilli</taxon>
        <taxon>Bacillales</taxon>
        <taxon>Bacillaceae</taxon>
        <taxon>Bacillus</taxon>
    </lineage>
</organism>
<gene>
    <name evidence="1" type="ORF">B4122_3053</name>
</gene>
<accession>A0AAP1E346</accession>
<proteinExistence type="predicted"/>
<dbReference type="EMBL" id="LJZV01000015">
    <property type="protein sequence ID" value="KZD90626.1"/>
    <property type="molecule type" value="Genomic_DNA"/>
</dbReference>
<dbReference type="Proteomes" id="UP000076442">
    <property type="component" value="Unassembled WGS sequence"/>
</dbReference>
<protein>
    <submittedName>
        <fullName evidence="1">SPbeta phage repressor</fullName>
    </submittedName>
</protein>
<sequence>MDVTTDYLLKGNSNDSQIDELLNDPETLIAGRDGKITKEQAKELLDYLLKKGFDEQ</sequence>